<dbReference type="InterPro" id="IPR027417">
    <property type="entry name" value="P-loop_NTPase"/>
</dbReference>
<dbReference type="Pfam" id="PF00005">
    <property type="entry name" value="ABC_tran"/>
    <property type="match status" value="1"/>
</dbReference>
<dbReference type="Proteomes" id="UP000012589">
    <property type="component" value="Unassembled WGS sequence"/>
</dbReference>
<keyword evidence="6" id="KW-0067">ATP-binding</keyword>
<organism evidence="12 13">
    <name type="scientific">Eubacterium plexicaudatum ASF492</name>
    <dbReference type="NCBI Taxonomy" id="1235802"/>
    <lineage>
        <taxon>Bacteria</taxon>
        <taxon>Bacillati</taxon>
        <taxon>Bacillota</taxon>
        <taxon>Clostridia</taxon>
        <taxon>Eubacteriales</taxon>
        <taxon>Eubacteriaceae</taxon>
        <taxon>Eubacterium</taxon>
    </lineage>
</organism>
<dbReference type="GO" id="GO:0005886">
    <property type="term" value="C:plasma membrane"/>
    <property type="evidence" value="ECO:0007669"/>
    <property type="project" value="UniProtKB-SubCell"/>
</dbReference>
<keyword evidence="7 10" id="KW-1133">Transmembrane helix</keyword>
<feature type="transmembrane region" description="Helical" evidence="10">
    <location>
        <begin position="893"/>
        <end position="916"/>
    </location>
</feature>
<dbReference type="EMBL" id="AQFT01000173">
    <property type="protein sequence ID" value="EMZ19185.1"/>
    <property type="molecule type" value="Genomic_DNA"/>
</dbReference>
<dbReference type="InterPro" id="IPR003593">
    <property type="entry name" value="AAA+_ATPase"/>
</dbReference>
<dbReference type="PATRIC" id="fig|1235802.3.peg.5954"/>
<dbReference type="OrthoDB" id="2079174at2"/>
<keyword evidence="4 10" id="KW-0812">Transmembrane</keyword>
<dbReference type="SMART" id="SM00382">
    <property type="entry name" value="AAA"/>
    <property type="match status" value="1"/>
</dbReference>
<evidence type="ECO:0000256" key="10">
    <source>
        <dbReference type="SAM" id="Phobius"/>
    </source>
</evidence>
<dbReference type="PANTHER" id="PTHR42798">
    <property type="entry name" value="LIPOPROTEIN-RELEASING SYSTEM ATP-BINDING PROTEIN LOLD"/>
    <property type="match status" value="1"/>
</dbReference>
<evidence type="ECO:0000256" key="6">
    <source>
        <dbReference type="ARBA" id="ARBA00022840"/>
    </source>
</evidence>
<dbReference type="eggNOG" id="COG0577">
    <property type="taxonomic scope" value="Bacteria"/>
</dbReference>
<dbReference type="InterPro" id="IPR003838">
    <property type="entry name" value="ABC3_permease_C"/>
</dbReference>
<evidence type="ECO:0000256" key="2">
    <source>
        <dbReference type="ARBA" id="ARBA00022448"/>
    </source>
</evidence>
<dbReference type="AlphaFoldDB" id="N1ZZF0"/>
<dbReference type="SUPFAM" id="SSF52540">
    <property type="entry name" value="P-loop containing nucleoside triphosphate hydrolases"/>
    <property type="match status" value="1"/>
</dbReference>
<evidence type="ECO:0000256" key="4">
    <source>
        <dbReference type="ARBA" id="ARBA00022692"/>
    </source>
</evidence>
<feature type="transmembrane region" description="Helical" evidence="10">
    <location>
        <begin position="855"/>
        <end position="881"/>
    </location>
</feature>
<dbReference type="GO" id="GO:0022857">
    <property type="term" value="F:transmembrane transporter activity"/>
    <property type="evidence" value="ECO:0007669"/>
    <property type="project" value="UniProtKB-ARBA"/>
</dbReference>
<evidence type="ECO:0000259" key="11">
    <source>
        <dbReference type="PROSITE" id="PS50893"/>
    </source>
</evidence>
<dbReference type="Gene3D" id="3.40.50.300">
    <property type="entry name" value="P-loop containing nucleotide triphosphate hydrolases"/>
    <property type="match status" value="1"/>
</dbReference>
<gene>
    <name evidence="12" type="ORF">C823_05635</name>
</gene>
<accession>N1ZZF0</accession>
<keyword evidence="8 10" id="KW-0472">Membrane</keyword>
<dbReference type="HOGENOM" id="CLU_000604_9_0_9"/>
<keyword evidence="3" id="KW-1003">Cell membrane</keyword>
<keyword evidence="2" id="KW-0813">Transport</keyword>
<feature type="domain" description="ABC transporter" evidence="11">
    <location>
        <begin position="2"/>
        <end position="240"/>
    </location>
</feature>
<evidence type="ECO:0000256" key="8">
    <source>
        <dbReference type="ARBA" id="ARBA00023136"/>
    </source>
</evidence>
<dbReference type="FunFam" id="3.40.50.300:FF:000032">
    <property type="entry name" value="Export ABC transporter ATP-binding protein"/>
    <property type="match status" value="1"/>
</dbReference>
<dbReference type="STRING" id="1235802.C823_05635"/>
<dbReference type="PANTHER" id="PTHR42798:SF6">
    <property type="entry name" value="CELL DIVISION ATP-BINDING PROTEIN FTSE"/>
    <property type="match status" value="1"/>
</dbReference>
<evidence type="ECO:0000256" key="7">
    <source>
        <dbReference type="ARBA" id="ARBA00022989"/>
    </source>
</evidence>
<evidence type="ECO:0000256" key="9">
    <source>
        <dbReference type="ARBA" id="ARBA00038388"/>
    </source>
</evidence>
<evidence type="ECO:0000313" key="12">
    <source>
        <dbReference type="EMBL" id="EMZ19185.1"/>
    </source>
</evidence>
<feature type="transmembrane region" description="Helical" evidence="10">
    <location>
        <begin position="266"/>
        <end position="285"/>
    </location>
</feature>
<dbReference type="InterPro" id="IPR017911">
    <property type="entry name" value="MacB-like_ATP-bd"/>
</dbReference>
<dbReference type="CDD" id="cd03255">
    <property type="entry name" value="ABC_MJ0796_LolCDE_FtsE"/>
    <property type="match status" value="1"/>
</dbReference>
<dbReference type="InterPro" id="IPR017871">
    <property type="entry name" value="ABC_transporter-like_CS"/>
</dbReference>
<keyword evidence="5" id="KW-0547">Nucleotide-binding</keyword>
<evidence type="ECO:0000256" key="1">
    <source>
        <dbReference type="ARBA" id="ARBA00004429"/>
    </source>
</evidence>
<dbReference type="PROSITE" id="PS00211">
    <property type="entry name" value="ABC_TRANSPORTER_1"/>
    <property type="match status" value="1"/>
</dbReference>
<dbReference type="eggNOG" id="COG1136">
    <property type="taxonomic scope" value="Bacteria"/>
</dbReference>
<dbReference type="InterPro" id="IPR003439">
    <property type="entry name" value="ABC_transporter-like_ATP-bd"/>
</dbReference>
<dbReference type="Pfam" id="PF02687">
    <property type="entry name" value="FtsX"/>
    <property type="match status" value="1"/>
</dbReference>
<proteinExistence type="inferred from homology"/>
<protein>
    <recommendedName>
        <fullName evidence="11">ABC transporter domain-containing protein</fullName>
    </recommendedName>
</protein>
<sequence length="933" mass="102160">MLQIKQICKQYKTGDLVQKALDGVNLNLRDNEFVAILGSSGSGKTTLLNVIGGLDRYDSGDLIINGISTKKYKDRDWDSYRNHTIGFVFQSYNLIPHLSLLANVELALTISGVSGGERHRRAKEALEKVGLGNQIHKKPNQLSGGQMQRVAIARALVNNPDILLADEPTGALDTGTSEQVMELLKEVAKDRLVVMVTHNPELAEAYATRIVRLRDGKIIDDTLPYDVEGEELTPPEHKNMGKAKMSFLLSLTLSFNNLRTKKGRTILTSFAGSIGIIGIALILALSSGVNNYISDIQKDTMTSYPITISSETVNLSDMMGSGMIGRGMVEGTENETNPDNGVYANYSEIESSEAIASNIIENNLTSFKQYLDDPDSEIQRYLGENGVVYTYNVNFDVYSYDSEENLINSNADIEEVTGSDRSSGFGAMTGGMGGMPMMMGGSSASSGAENFSELMVGTEGNTVSQVITDSYEVLYGDWPEKYNEVMLVLDENHSISADALYQLGLITADEYVEIRDQIAAGEDIEKRCWDYEEICGHIFYLISAADRYIENEDGTFSYLEDDTLNTDQLLENSVELKITGVIRPTEDAANASISTPIVYTSKLMDYIIEHTNESAIVLAQEKTPGINVLNGITFEALDDEAKIADTREYISAMGVSDKASMYQMIQYYITQNSENADNPEEIMKTQGTNQMDAGSGMDETVMAEAMDRWLQETPDNEILLSIYDEYINGASYADNMERFGKSSYDAPAAISIYTDSFEDKEAVSDCIENYNKTVDADNQITYTDYVELMTSSLTSIIDMISYVLIAFVAVSLIVSCIMIGIITHISVMERTKEIGILRALGASKRNISQVFNAETFIIGCCAGLLGVGISVLFTIPINAVIRNLLGAVTITVALPLTYAVALIILSVVITIIGGLLPAKNAAKKDPVIALRTE</sequence>
<dbReference type="GO" id="GO:0098796">
    <property type="term" value="C:membrane protein complex"/>
    <property type="evidence" value="ECO:0007669"/>
    <property type="project" value="UniProtKB-ARBA"/>
</dbReference>
<evidence type="ECO:0000256" key="3">
    <source>
        <dbReference type="ARBA" id="ARBA00022475"/>
    </source>
</evidence>
<feature type="transmembrane region" description="Helical" evidence="10">
    <location>
        <begin position="799"/>
        <end position="822"/>
    </location>
</feature>
<evidence type="ECO:0000313" key="13">
    <source>
        <dbReference type="Proteomes" id="UP000012589"/>
    </source>
</evidence>
<comment type="similarity">
    <text evidence="9">Belongs to the ABC transporter superfamily. Macrolide exporter (TC 3.A.1.122) family.</text>
</comment>
<comment type="caution">
    <text evidence="12">The sequence shown here is derived from an EMBL/GenBank/DDBJ whole genome shotgun (WGS) entry which is preliminary data.</text>
</comment>
<comment type="subcellular location">
    <subcellularLocation>
        <location evidence="1">Cell inner membrane</location>
        <topology evidence="1">Multi-pass membrane protein</topology>
    </subcellularLocation>
</comment>
<dbReference type="PROSITE" id="PS50893">
    <property type="entry name" value="ABC_TRANSPORTER_2"/>
    <property type="match status" value="1"/>
</dbReference>
<name>N1ZZF0_9FIRM</name>
<dbReference type="GO" id="GO:0005524">
    <property type="term" value="F:ATP binding"/>
    <property type="evidence" value="ECO:0007669"/>
    <property type="project" value="UniProtKB-KW"/>
</dbReference>
<reference evidence="12 13" key="1">
    <citation type="journal article" date="2014" name="Genome Announc.">
        <title>Draft genome sequences of the altered schaedler flora, a defined bacterial community from gnotobiotic mice.</title>
        <authorList>
            <person name="Wannemuehler M.J."/>
            <person name="Overstreet A.M."/>
            <person name="Ward D.V."/>
            <person name="Phillips G.J."/>
        </authorList>
    </citation>
    <scope>NUCLEOTIDE SEQUENCE [LARGE SCALE GENOMIC DNA]</scope>
    <source>
        <strain evidence="12 13">ASF492</strain>
    </source>
</reference>
<evidence type="ECO:0000256" key="5">
    <source>
        <dbReference type="ARBA" id="ARBA00022741"/>
    </source>
</evidence>
<dbReference type="GO" id="GO:0016887">
    <property type="term" value="F:ATP hydrolysis activity"/>
    <property type="evidence" value="ECO:0007669"/>
    <property type="project" value="InterPro"/>
</dbReference>
<keyword evidence="13" id="KW-1185">Reference proteome</keyword>